<evidence type="ECO:0000313" key="3">
    <source>
        <dbReference type="Proteomes" id="UP000199225"/>
    </source>
</evidence>
<dbReference type="PROSITE" id="PS51257">
    <property type="entry name" value="PROKAR_LIPOPROTEIN"/>
    <property type="match status" value="1"/>
</dbReference>
<protein>
    <recommendedName>
        <fullName evidence="4">PrcB C-terminal</fullName>
    </recommendedName>
</protein>
<evidence type="ECO:0000313" key="2">
    <source>
        <dbReference type="EMBL" id="SDJ12612.1"/>
    </source>
</evidence>
<proteinExistence type="predicted"/>
<keyword evidence="3" id="KW-1185">Reference proteome</keyword>
<dbReference type="STRING" id="86666.SAMN04490247_0861"/>
<gene>
    <name evidence="2" type="ORF">SAMN04490247_0861</name>
</gene>
<dbReference type="OrthoDB" id="2990781at2"/>
<evidence type="ECO:0008006" key="4">
    <source>
        <dbReference type="Google" id="ProtNLM"/>
    </source>
</evidence>
<feature type="signal peptide" evidence="1">
    <location>
        <begin position="1"/>
        <end position="22"/>
    </location>
</feature>
<dbReference type="RefSeq" id="WP_143004688.1">
    <property type="nucleotide sequence ID" value="NZ_FNEV01000002.1"/>
</dbReference>
<reference evidence="3" key="1">
    <citation type="submission" date="2016-10" db="EMBL/GenBank/DDBJ databases">
        <authorList>
            <person name="Varghese N."/>
            <person name="Submissions S."/>
        </authorList>
    </citation>
    <scope>NUCLEOTIDE SEQUENCE [LARGE SCALE GENOMIC DNA]</scope>
    <source>
        <strain evidence="3">DSM 4771</strain>
    </source>
</reference>
<name>A0A1G8R6K7_9BACI</name>
<organism evidence="2 3">
    <name type="scientific">Salimicrobium halophilum</name>
    <dbReference type="NCBI Taxonomy" id="86666"/>
    <lineage>
        <taxon>Bacteria</taxon>
        <taxon>Bacillati</taxon>
        <taxon>Bacillota</taxon>
        <taxon>Bacilli</taxon>
        <taxon>Bacillales</taxon>
        <taxon>Bacillaceae</taxon>
        <taxon>Salimicrobium</taxon>
    </lineage>
</organism>
<sequence>MKNRVLILVVFLLLAGCGNSTTKGIDSGDEMDYEVLASAKTLPEDFEETAFHREDSPHFLMRQAGNEAELEKWWKTYRLKKEAPSVDFSENTVFFLGLYESGTCPVEIGDIKANADKDMMTVTTSVSDGACTTDQTPRTIIYAVDRSVAENIEVIEMNTGGSTFLPL</sequence>
<keyword evidence="1" id="KW-0732">Signal</keyword>
<dbReference type="AlphaFoldDB" id="A0A1G8R6K7"/>
<dbReference type="Proteomes" id="UP000199225">
    <property type="component" value="Unassembled WGS sequence"/>
</dbReference>
<feature type="chain" id="PRO_5038719280" description="PrcB C-terminal" evidence="1">
    <location>
        <begin position="23"/>
        <end position="167"/>
    </location>
</feature>
<evidence type="ECO:0000256" key="1">
    <source>
        <dbReference type="SAM" id="SignalP"/>
    </source>
</evidence>
<accession>A0A1G8R6K7</accession>
<dbReference type="EMBL" id="FNEV01000002">
    <property type="protein sequence ID" value="SDJ12612.1"/>
    <property type="molecule type" value="Genomic_DNA"/>
</dbReference>